<dbReference type="Pfam" id="PF06470">
    <property type="entry name" value="SMC_hinge"/>
    <property type="match status" value="1"/>
</dbReference>
<evidence type="ECO:0000259" key="4">
    <source>
        <dbReference type="SMART" id="SM00968"/>
    </source>
</evidence>
<proteinExistence type="predicted"/>
<evidence type="ECO:0000256" key="3">
    <source>
        <dbReference type="SAM" id="MobiDB-lite"/>
    </source>
</evidence>
<feature type="compositionally biased region" description="Basic and acidic residues" evidence="3">
    <location>
        <begin position="1"/>
        <end position="14"/>
    </location>
</feature>
<dbReference type="Proteomes" id="UP000265618">
    <property type="component" value="Unassembled WGS sequence"/>
</dbReference>
<name>A0A9K3CXM1_9EUKA</name>
<dbReference type="PANTHER" id="PTHR43977">
    <property type="entry name" value="STRUCTURAL MAINTENANCE OF CHROMOSOMES PROTEIN 3"/>
    <property type="match status" value="1"/>
</dbReference>
<feature type="region of interest" description="Disordered" evidence="3">
    <location>
        <begin position="663"/>
        <end position="684"/>
    </location>
</feature>
<dbReference type="InterPro" id="IPR027417">
    <property type="entry name" value="P-loop_NTPase"/>
</dbReference>
<dbReference type="Gene3D" id="3.40.50.300">
    <property type="entry name" value="P-loop containing nucleotide triphosphate hydrolases"/>
    <property type="match status" value="1"/>
</dbReference>
<dbReference type="SMART" id="SM00968">
    <property type="entry name" value="SMC_hinge"/>
    <property type="match status" value="1"/>
</dbReference>
<keyword evidence="6" id="KW-1185">Reference proteome</keyword>
<keyword evidence="1 2" id="KW-0175">Coiled coil</keyword>
<feature type="domain" description="SMC hinge" evidence="4">
    <location>
        <begin position="247"/>
        <end position="363"/>
    </location>
</feature>
<dbReference type="EMBL" id="BDIP01001348">
    <property type="protein sequence ID" value="GIQ84203.1"/>
    <property type="molecule type" value="Genomic_DNA"/>
</dbReference>
<dbReference type="InterPro" id="IPR036277">
    <property type="entry name" value="SMC_hinge_sf"/>
</dbReference>
<feature type="coiled-coil region" evidence="2">
    <location>
        <begin position="399"/>
        <end position="490"/>
    </location>
</feature>
<feature type="compositionally biased region" description="Acidic residues" evidence="3">
    <location>
        <begin position="675"/>
        <end position="684"/>
    </location>
</feature>
<feature type="coiled-coil region" evidence="2">
    <location>
        <begin position="180"/>
        <end position="242"/>
    </location>
</feature>
<dbReference type="OrthoDB" id="10255539at2759"/>
<organism evidence="5 6">
    <name type="scientific">Kipferlia bialata</name>
    <dbReference type="NCBI Taxonomy" id="797122"/>
    <lineage>
        <taxon>Eukaryota</taxon>
        <taxon>Metamonada</taxon>
        <taxon>Carpediemonas-like organisms</taxon>
        <taxon>Kipferlia</taxon>
    </lineage>
</organism>
<dbReference type="Pfam" id="PF02463">
    <property type="entry name" value="SMC_N"/>
    <property type="match status" value="1"/>
</dbReference>
<dbReference type="GO" id="GO:0005524">
    <property type="term" value="F:ATP binding"/>
    <property type="evidence" value="ECO:0007669"/>
    <property type="project" value="InterPro"/>
</dbReference>
<protein>
    <submittedName>
        <fullName evidence="5">Structural maintenance of chromosomes Smc2</fullName>
    </submittedName>
</protein>
<evidence type="ECO:0000256" key="2">
    <source>
        <dbReference type="SAM" id="Coils"/>
    </source>
</evidence>
<comment type="caution">
    <text evidence="5">The sequence shown here is derived from an EMBL/GenBank/DDBJ whole genome shotgun (WGS) entry which is preliminary data.</text>
</comment>
<sequence length="898" mass="98097">DKAQELQDRIDKANAQKATLEASKEDDHTKALRAAADTCEETLAGAKGALESLVEEMKGLEKERGTLEDTLAQLHKDRDEAQEAVDAFTSAEAEGGVLAEYAKLERQRDTTMGAIEGLATGTVDGVPLAQAAKMAKKRHTDADKLRKAAKEGVVSCEASLESLETRLAASTPDAALIQEVSDAVSALTSAEEALATLETQRQEGGDVDMAPKANEASLLRDKEKLRRQIAQLDSRLPAALQDATFGQGVHGPVARLITVDPKYCGALEKTAGGRLFHVVADTLPIARAYMKSMPRRVTMVPMDVIRPNKPSKRLVSSVNQVSQGKARLAIELAGSEEELKKAVEYAFGCTVIADTLDLATKIAYNKDIHQKVVTVDGDVVSPHGTLSGGSKDTRQKQSILEMIADINDMNQRMEELDDSLAALAEAKANKAKADRDLRQARQSVTLMQEKVKLAEQRLKMSPRGLLSNQCTEMTDKLKQAQETLATREAECLERQEVADRLKAQADALKSGSGRTLEAAQEELVQLEKALKKLTKAKASAQRDKAAKQAQLESATHSIEESKASLSKLLEDISALTLQQNEARALCNRLSEQSMTAQAALDAETSRVSKTSGDLNSINRSLGHMTKEQQEMESARHKAKDTLKRNKESVQRIKAALKEVRQTNPSIKEWPSDGDVSMDGEDEESAEDMRQRLDTITEEIDTLSKGLDKHGSARYDQLAKSCSELNDKRAILKQDKDKIVEFIAEVNAKKVAALTELHGQVNTDLRRMFDKLITGAVANLTYIDEADITKGLQYEVRLPKTGQTGLDGLSGGQRSLLALSLVMALLKVRPAPVYILDEVDAALDLSHTQHIGELIKQEFNNSQFIVVSLKEGMWSNASVLYRTNVEMGVSNVTRFGNQD</sequence>
<feature type="non-terminal residue" evidence="5">
    <location>
        <position position="1"/>
    </location>
</feature>
<gene>
    <name evidence="5" type="ORF">KIPB_005653</name>
</gene>
<dbReference type="GO" id="GO:0005694">
    <property type="term" value="C:chromosome"/>
    <property type="evidence" value="ECO:0007669"/>
    <property type="project" value="InterPro"/>
</dbReference>
<evidence type="ECO:0000256" key="1">
    <source>
        <dbReference type="ARBA" id="ARBA00023054"/>
    </source>
</evidence>
<accession>A0A9K3CXM1</accession>
<dbReference type="GO" id="GO:0051276">
    <property type="term" value="P:chromosome organization"/>
    <property type="evidence" value="ECO:0007669"/>
    <property type="project" value="InterPro"/>
</dbReference>
<dbReference type="AlphaFoldDB" id="A0A9K3CXM1"/>
<evidence type="ECO:0000313" key="5">
    <source>
        <dbReference type="EMBL" id="GIQ84203.1"/>
    </source>
</evidence>
<reference evidence="5 6" key="1">
    <citation type="journal article" date="2018" name="PLoS ONE">
        <title>The draft genome of Kipferlia bialata reveals reductive genome evolution in fornicate parasites.</title>
        <authorList>
            <person name="Tanifuji G."/>
            <person name="Takabayashi S."/>
            <person name="Kume K."/>
            <person name="Takagi M."/>
            <person name="Nakayama T."/>
            <person name="Kamikawa R."/>
            <person name="Inagaki Y."/>
            <person name="Hashimoto T."/>
        </authorList>
    </citation>
    <scope>NUCLEOTIDE SEQUENCE [LARGE SCALE GENOMIC DNA]</scope>
    <source>
        <strain evidence="5">NY0173</strain>
    </source>
</reference>
<dbReference type="SUPFAM" id="SSF52540">
    <property type="entry name" value="P-loop containing nucleoside triphosphate hydrolases"/>
    <property type="match status" value="1"/>
</dbReference>
<feature type="region of interest" description="Disordered" evidence="3">
    <location>
        <begin position="537"/>
        <end position="558"/>
    </location>
</feature>
<dbReference type="InterPro" id="IPR010935">
    <property type="entry name" value="SMC_hinge"/>
</dbReference>
<dbReference type="InterPro" id="IPR003395">
    <property type="entry name" value="RecF/RecN/SMC_N"/>
</dbReference>
<dbReference type="Gene3D" id="3.30.70.1620">
    <property type="match status" value="1"/>
</dbReference>
<evidence type="ECO:0000313" key="6">
    <source>
        <dbReference type="Proteomes" id="UP000265618"/>
    </source>
</evidence>
<dbReference type="Gene3D" id="1.20.1060.20">
    <property type="match status" value="1"/>
</dbReference>
<dbReference type="SUPFAM" id="SSF75553">
    <property type="entry name" value="Smc hinge domain"/>
    <property type="match status" value="1"/>
</dbReference>
<feature type="region of interest" description="Disordered" evidence="3">
    <location>
        <begin position="1"/>
        <end position="28"/>
    </location>
</feature>
<dbReference type="Gene3D" id="1.10.287.1490">
    <property type="match status" value="1"/>
</dbReference>